<dbReference type="GO" id="GO:0033068">
    <property type="term" value="P:macrolide biosynthetic process"/>
    <property type="evidence" value="ECO:0007669"/>
    <property type="project" value="UniProtKB-ARBA"/>
</dbReference>
<evidence type="ECO:0000256" key="8">
    <source>
        <dbReference type="ARBA" id="ARBA00023315"/>
    </source>
</evidence>
<evidence type="ECO:0000256" key="10">
    <source>
        <dbReference type="ARBA" id="ARBA00060158"/>
    </source>
</evidence>
<keyword evidence="6" id="KW-0045">Antibiotic biosynthesis</keyword>
<evidence type="ECO:0000256" key="15">
    <source>
        <dbReference type="SAM" id="MobiDB-lite"/>
    </source>
</evidence>
<dbReference type="InterPro" id="IPR049900">
    <property type="entry name" value="PKS_mFAS_DH"/>
</dbReference>
<feature type="domain" description="PKS/mFAS DH" evidence="18">
    <location>
        <begin position="907"/>
        <end position="1184"/>
    </location>
</feature>
<dbReference type="PANTHER" id="PTHR43775:SF51">
    <property type="entry name" value="INACTIVE PHENOLPHTHIOCEROL SYNTHESIS POLYKETIDE SYNTHASE TYPE I PKS1-RELATED"/>
    <property type="match status" value="1"/>
</dbReference>
<dbReference type="GO" id="GO:0006633">
    <property type="term" value="P:fatty acid biosynthetic process"/>
    <property type="evidence" value="ECO:0007669"/>
    <property type="project" value="InterPro"/>
</dbReference>
<dbReference type="GO" id="GO:0004315">
    <property type="term" value="F:3-oxoacyl-[acyl-carrier-protein] synthase activity"/>
    <property type="evidence" value="ECO:0007669"/>
    <property type="project" value="InterPro"/>
</dbReference>
<dbReference type="Gene3D" id="3.40.47.10">
    <property type="match status" value="3"/>
</dbReference>
<dbReference type="OrthoDB" id="9778690at2"/>
<dbReference type="InterPro" id="IPR018201">
    <property type="entry name" value="Ketoacyl_synth_AS"/>
</dbReference>
<evidence type="ECO:0000256" key="7">
    <source>
        <dbReference type="ARBA" id="ARBA00023268"/>
    </source>
</evidence>
<feature type="active site" description="Proton donor; for dehydratase activity" evidence="14">
    <location>
        <position position="2775"/>
    </location>
</feature>
<feature type="domain" description="Carrier" evidence="16">
    <location>
        <begin position="1612"/>
        <end position="1687"/>
    </location>
</feature>
<reference evidence="19 20" key="1">
    <citation type="submission" date="2019-03" db="EMBL/GenBank/DDBJ databases">
        <title>Genomic Encyclopedia of Archaeal and Bacterial Type Strains, Phase II (KMG-II): from individual species to whole genera.</title>
        <authorList>
            <person name="Goeker M."/>
        </authorList>
    </citation>
    <scope>NUCLEOTIDE SEQUENCE [LARGE SCALE GENOMIC DNA]</scope>
    <source>
        <strain evidence="19 20">DSM 45499</strain>
    </source>
</reference>
<feature type="domain" description="Ketosynthase family 3 (KS3)" evidence="17">
    <location>
        <begin position="33"/>
        <end position="453"/>
    </location>
</feature>
<dbReference type="Pfam" id="PF22953">
    <property type="entry name" value="SpnB_Rossmann"/>
    <property type="match status" value="2"/>
</dbReference>
<dbReference type="InterPro" id="IPR057326">
    <property type="entry name" value="KR_dom"/>
</dbReference>
<gene>
    <name evidence="19" type="ORF">CLV71_1421</name>
</gene>
<sequence length="3622" mass="378763">MATEEKYLEYLKLTTAELRGVRRRLREIEDRDNEPVAIVGMSCRYPGGVGSPEELWRFVVGGGDGMSPFPVDRGWDVGAGVDSLSARVGGFLHDAADFDPDFFGISPREALAMDPQQRLLLETSWEAFERAGIDVPGLKGSRTGVFAGVMYHDYASRLGDAVPGEAEGFVGVGNSGSVASGRIAYTFGLEGPAVTIDTACSSSLVALHLAAAALRRGECSLALAGGVTVMSSPATFIDFSRQGGLAADGRCKPFADAADGTGWSEGVGMLLLERLSDAERLGHPVLAVVRGSAVNQDGASSGLTAPNGPSQQRVIREALANAGLSTVDVDAVEAHGTGTKLGDPIEAQAVLATYGQDRAADRPLLLGSVKSNLGHTQAAAGVAGVIKMVLAMRYGVLPRSLHVDRPSSHVDWAAGSVELLTGNRVWPEVARPRRAGVSSFGISGTNAHVILEQAPAVEPVERPVDASGVVPWVLTAKSDEALRAQASTLLAHLDDGDFSAVDVGWSLATTRSRFDRRAVVVGEDRAELVRGLTALARGETSGSVVDGVAGRGRVGFLFSGQGSQRLGMGQGLYESFPVFAEAFDEVCGALGMPVREVAWGRDSESLEQTGHAQPALFALEVALFRLLESWGVRPDFVAGHSVGEIVAAHVAGVLSLNDAARLVVARGRLMQALPAGGAMLSVQASEDEVAESLAGLGRVDVAAVNGPSAVVVSGERDAVERVAAHFEGLGRKVTRLRVSHAFHSSLMDPMLDEFAHAIEGLSSSAAEIPLVSTVTGDLLDPDAVGSSDYWVTQVRATVRFGAAVEYLRAEGVTSWVEVGPDGVLSSLVDGCVPVLRRDRSEVLTAAVALARLYVVGVPVEWSSVFAGRGARRVELPTYAFQRRRFWMTAPAGWVGDVTAAGLRLTGHPLLSAGVELAGDAGSLFTGILSLDAHPWLADHTVMGSVLVPGTALLELAWWAGVEVGCPAVDELTIETPLVLPHEGSVQLQVRVGDVDTPRQRSIAVYSRLSGDDDTPWTRHASGVLGADSGTDSGADNGAVGEASTEWPPPGALPVSTDSLYERLGDAGLDYGPAFRGTHAVWTRGDETFTEVVLPECVAHEQFGIHPALLDSVLHALALNQTDDQARLPFSWHGVSLYATGASALRVRMIRRDDTVELRIADAEGVPVAAVESLALRPVPADPVGTGSARDSMFRIEWTEIPTPGAANSEDVFVSCPASTGDVVGDVRSAVLWALEVVRDWLVGDRAAGSRLVFVTSGAVGVGDVVRDVTGAAVWGLVRSVQAEHPGRFVLVDSDGDGVEGAVPWAVAAGESQVAVRGDRVFVPRLVRAALPTGEVHFGPDETVLVTGASGALGGVIVRHLVARHGVRRLVLVSRRGLESMGTLRAELAESGVSVTVAACDVADLEALAAVIEGVPAEFPLRGVVHVAGVVADGVVESLTPERVDGVLRPKVDGAWHLHELTRHLDLSMFVLFSSAAGVLGGAGQGNYAAANAFLDGLAGYRRGLGLPGVSLAWGLWGVDGGMRGDVERMARGGVLPLSVADGLTLFDAALTLDEPTTVLVRLAPSVLRDRTDAPPILRGLIRGGDRRHVRTRVSASSLGRQLTGLSEAEQLAVTLAVVRTDVAAVLGHASPDAVEPHRAFNEMGFDSLTAVELRNRLNTTTGLQLSATAVFDHPTPAALAEHVRAEVLGRRKTVTASATVGTDEPIAIVGISCRYPGGVTGLEDLWDLVVGNRDGVTGFPTNRGWDLDALFDADPGHMGTSYTREGGFLHEAGEFDADFFGISPREALAMDPQQRLLLEASWEVLERAGIDPKSLRGSQTGVFAGVMYHDYGTALGAIPDDVEGYLTTGNSGSVASGRIAYTLGLEGPAVTMDTACSSSLVALHWASQSLRQGECSLALAGGVTVMASPAAFVEFSRQRGLAPDGRCKPFTAAADGTGWSEGVGMLLVERLSDAERNGHPVLAVVRGSAVNQDGASNGLTAPNGPSQQRVIRQALANAGLSTSDVDAVEAHGTGTKLGDPIEAQALLATYGQDRPAARPLLVGAVKSNIGHTQAAAGVAGIATMVMAMRAGVLPKILHLEEPSPYVDWSAGSVELLTENTVWPQVDRPRRAAVSSFGISGTNAHVVLEQAPAAKPVDAPVETSGVVPWVLSAKSAAALRAQASKLLTHLDDTGRGVADVGWSLATTRAGFDRRAVLVGEDRTELVRELTALARGELSVGVVDGSARSGRLGLLFSGQGSQRLGMGQGLYESFPVFAAAFDEVCAVLGVPVREVMWGQDPEALERTGCAQPALFALEVALFRLLGSWGVRPDFVVGHSVGEIAAAHVAGVLSLGDAARLVVARGRLMQALPAGGAMLSVQAGEAEVVESLVGLGDRVGVAAVNGPAAVVVSGEPAAVAQVEAVWAGRGRKVTRLRVSHAFHSPLMDPMLTEFAHAVEGVEFSAAEIPIVSSVTGQLLDPDIACSPEYWVNQVRETVRFGDAVECLRAGGVTSWVELGPDSVLSGLVDGCVPMLRRDRPEAMTATLALARLHVDGVPVDWRPFFTGAHRVDLPTYAFQRQWYWLRPAGSALTAMAEAGHRQADHPLLGAAVDLAGDGGLLLSGRLSLQTQPWLADHTLWGVAVLPATAFVELAFQAADRVGCEQLVELTLQAPLLLPETGGVHLQLVVGAPDAAGRRTVTVHARREGAEKWTEHASGTLAVSNTTPPPELTTWPPPAASAVAVDGLYERLADAGFGYGPAFQGLRAAWRRDDEVFLEVELPEPDDADRFGLHPALLDAALHGVGLASLVEGTAGRVPFSWSRVTLHAGGASALRVRLSPAGRDAVALDVADHTGRPVITVESLLLREVAADQLRTPAAQDESLFQVAWQPLTPPPSPTSGDWAVLGTADFALGDGITTSTHADLGSLVSALDAGRSVPGAVLVTVPEPATADVSGLHGCVREVLRLVRQWLADGRFAASKLVFVTRGGVNTAAVWGLVRSAESEHPGRFVLLEQDGLDRLTASAVATDEPQLALRGGRMFVPRLVRAAPPTGETHFGADDTVLVTGASGGLGGLVARHLVVVHGVRRLVLVSRGGVGALAAELAELGVSVTAASCDVADRNALAEVVAGIPAEFPLRAVVHAAGVVDDGLVESLSPERLDDVLRPKLDGAWHLHELTQRLDLSMFVLFSSAAGVLGSPGQGNYAAANTFLDGLAEYRRGLGLPATSLAWGLWAETAGMAGELDASAGARLTRAGVGAFTPAEGLALFDVAVRTDEPVLVPIRLDLAAWRSRQPDAVPPLLRGLVRPARRVAHNTRGGAGTVAERLAALAEAERTQILRDLVGEHVAAVLGHASPRSIDATRPFSELGFDSLTAVELRNRLSVVTGLSLPASLVFDFPSVDVLVEFLETEFGDGGVDVRPVSSVVVTDDPVVIVAMSCRYPGGIGSPEELWRFVADGGDGVSTFPVDRGWDVQDDSDSSFARVGGFLYDAAEFDADFFGISPREALAMDPQQRLLLEASWEAFERAGIDPKSVRGSQTGVFAGVMYHDYVSRLQGVPDDVEGFTGVGNSGSVLSGRVAYTFGLEGPAVTVDTACSSSLVALHLAAQTLRSGECSLALAGGVTVMSSPGAFAEFDKQGGLASDGRC</sequence>
<dbReference type="Pfam" id="PF16197">
    <property type="entry name" value="KAsynt_C_assoc"/>
    <property type="match status" value="2"/>
</dbReference>
<dbReference type="InterPro" id="IPR014030">
    <property type="entry name" value="Ketoacyl_synth_N"/>
</dbReference>
<feature type="region of interest" description="C-terminal hotdog fold" evidence="14">
    <location>
        <begin position="1051"/>
        <end position="1184"/>
    </location>
</feature>
<dbReference type="CDD" id="cd08956">
    <property type="entry name" value="KR_3_FAS_SDR_x"/>
    <property type="match status" value="2"/>
</dbReference>
<dbReference type="GO" id="GO:0004312">
    <property type="term" value="F:fatty acid synthase activity"/>
    <property type="evidence" value="ECO:0007669"/>
    <property type="project" value="TreeGrafter"/>
</dbReference>
<dbReference type="InterPro" id="IPR016036">
    <property type="entry name" value="Malonyl_transacylase_ACP-bd"/>
</dbReference>
<dbReference type="Pfam" id="PF00550">
    <property type="entry name" value="PP-binding"/>
    <property type="match status" value="2"/>
</dbReference>
<dbReference type="InterPro" id="IPR036291">
    <property type="entry name" value="NAD(P)-bd_dom_sf"/>
</dbReference>
<dbReference type="Pfam" id="PF00109">
    <property type="entry name" value="ketoacyl-synt"/>
    <property type="match status" value="3"/>
</dbReference>
<dbReference type="InterPro" id="IPR036736">
    <property type="entry name" value="ACP-like_sf"/>
</dbReference>
<dbReference type="RefSeq" id="WP_133909542.1">
    <property type="nucleotide sequence ID" value="NZ_SOCP01000042.1"/>
</dbReference>
<dbReference type="GO" id="GO:0047879">
    <property type="term" value="F:erythronolide synthase activity"/>
    <property type="evidence" value="ECO:0007669"/>
    <property type="project" value="UniProtKB-EC"/>
</dbReference>
<evidence type="ECO:0000259" key="18">
    <source>
        <dbReference type="PROSITE" id="PS52019"/>
    </source>
</evidence>
<evidence type="ECO:0000259" key="16">
    <source>
        <dbReference type="PROSITE" id="PS50075"/>
    </source>
</evidence>
<evidence type="ECO:0000256" key="3">
    <source>
        <dbReference type="ARBA" id="ARBA00022553"/>
    </source>
</evidence>
<dbReference type="Gene3D" id="3.30.70.3290">
    <property type="match status" value="2"/>
</dbReference>
<dbReference type="SUPFAM" id="SSF47336">
    <property type="entry name" value="ACP-like"/>
    <property type="match status" value="2"/>
</dbReference>
<dbReference type="Pfam" id="PF08659">
    <property type="entry name" value="KR"/>
    <property type="match status" value="2"/>
</dbReference>
<dbReference type="Pfam" id="PF00698">
    <property type="entry name" value="Acyl_transf_1"/>
    <property type="match status" value="2"/>
</dbReference>
<feature type="domain" description="PKS/mFAS DH" evidence="18">
    <location>
        <begin position="2582"/>
        <end position="2852"/>
    </location>
</feature>
<comment type="pathway">
    <text evidence="11">Antibiotic biosynthesis; erythromycin biosynthesis.</text>
</comment>
<dbReference type="InterPro" id="IPR001227">
    <property type="entry name" value="Ac_transferase_dom_sf"/>
</dbReference>
<dbReference type="FunFam" id="3.40.366.10:FF:000002">
    <property type="entry name" value="Probable polyketide synthase 2"/>
    <property type="match status" value="2"/>
</dbReference>
<proteinExistence type="predicted"/>
<dbReference type="InterPro" id="IPR006162">
    <property type="entry name" value="Ppantetheine_attach_site"/>
</dbReference>
<dbReference type="SUPFAM" id="SSF55048">
    <property type="entry name" value="Probable ACP-binding domain of malonyl-CoA ACP transacylase"/>
    <property type="match status" value="2"/>
</dbReference>
<dbReference type="InterPro" id="IPR013968">
    <property type="entry name" value="PKS_KR"/>
</dbReference>
<dbReference type="Pfam" id="PF02801">
    <property type="entry name" value="Ketoacyl-synt_C"/>
    <property type="match status" value="2"/>
</dbReference>
<evidence type="ECO:0000256" key="1">
    <source>
        <dbReference type="ARBA" id="ARBA00001957"/>
    </source>
</evidence>
<feature type="domain" description="Ketosynthase family 3 (KS3)" evidence="17">
    <location>
        <begin position="1703"/>
        <end position="2129"/>
    </location>
</feature>
<name>A0A4R7UN98_9PSEU</name>
<dbReference type="InterPro" id="IPR020807">
    <property type="entry name" value="PKS_DH"/>
</dbReference>
<dbReference type="SMART" id="SM00825">
    <property type="entry name" value="PKS_KS"/>
    <property type="match status" value="3"/>
</dbReference>
<dbReference type="PROSITE" id="PS52019">
    <property type="entry name" value="PKS_MFAS_DH"/>
    <property type="match status" value="2"/>
</dbReference>
<dbReference type="Gene3D" id="3.40.50.720">
    <property type="entry name" value="NAD(P)-binding Rossmann-like Domain"/>
    <property type="match status" value="2"/>
</dbReference>
<dbReference type="FunFam" id="1.10.1200.10:FF:000007">
    <property type="entry name" value="Probable polyketide synthase pks17"/>
    <property type="match status" value="2"/>
</dbReference>
<feature type="region of interest" description="C-terminal hotdog fold" evidence="14">
    <location>
        <begin position="2716"/>
        <end position="2852"/>
    </location>
</feature>
<keyword evidence="5" id="KW-0677">Repeat</keyword>
<feature type="domain" description="Ketosynthase family 3 (KS3)" evidence="17">
    <location>
        <begin position="3405"/>
        <end position="3622"/>
    </location>
</feature>
<dbReference type="SMART" id="SM00823">
    <property type="entry name" value="PKS_PP"/>
    <property type="match status" value="2"/>
</dbReference>
<accession>A0A4R7UN98</accession>
<evidence type="ECO:0000256" key="13">
    <source>
        <dbReference type="ARBA" id="ARBA00066981"/>
    </source>
</evidence>
<keyword evidence="3" id="KW-0597">Phosphoprotein</keyword>
<dbReference type="SMART" id="SM00822">
    <property type="entry name" value="PKS_KR"/>
    <property type="match status" value="2"/>
</dbReference>
<feature type="active site" description="Proton acceptor; for dehydratase activity" evidence="14">
    <location>
        <position position="939"/>
    </location>
</feature>
<evidence type="ECO:0000256" key="9">
    <source>
        <dbReference type="ARBA" id="ARBA00052442"/>
    </source>
</evidence>
<evidence type="ECO:0000256" key="12">
    <source>
        <dbReference type="ARBA" id="ARBA00063272"/>
    </source>
</evidence>
<dbReference type="PROSITE" id="PS50075">
    <property type="entry name" value="CARRIER"/>
    <property type="match status" value="2"/>
</dbReference>
<dbReference type="Gene3D" id="1.10.1200.10">
    <property type="entry name" value="ACP-like"/>
    <property type="match status" value="2"/>
</dbReference>
<evidence type="ECO:0000256" key="11">
    <source>
        <dbReference type="ARBA" id="ARBA00060622"/>
    </source>
</evidence>
<dbReference type="InterPro" id="IPR020806">
    <property type="entry name" value="PKS_PP-bd"/>
</dbReference>
<feature type="domain" description="Carrier" evidence="16">
    <location>
        <begin position="3313"/>
        <end position="3388"/>
    </location>
</feature>
<evidence type="ECO:0000313" key="19">
    <source>
        <dbReference type="EMBL" id="TDV34218.1"/>
    </source>
</evidence>
<comment type="catalytic activity">
    <reaction evidence="9">
        <text>6 (S)-methylmalonyl-CoA + propanoyl-CoA + 6 NADPH + 12 H(+) = 6-deoxyerythronolide B + 6 CO2 + 6 NADP(+) + 7 CoA + H2O</text>
        <dbReference type="Rhea" id="RHEA:23068"/>
        <dbReference type="ChEBI" id="CHEBI:15377"/>
        <dbReference type="ChEBI" id="CHEBI:15378"/>
        <dbReference type="ChEBI" id="CHEBI:16089"/>
        <dbReference type="ChEBI" id="CHEBI:16526"/>
        <dbReference type="ChEBI" id="CHEBI:57287"/>
        <dbReference type="ChEBI" id="CHEBI:57327"/>
        <dbReference type="ChEBI" id="CHEBI:57392"/>
        <dbReference type="ChEBI" id="CHEBI:57783"/>
        <dbReference type="ChEBI" id="CHEBI:58349"/>
        <dbReference type="EC" id="2.3.1.94"/>
    </reaction>
</comment>
<evidence type="ECO:0000313" key="20">
    <source>
        <dbReference type="Proteomes" id="UP000294927"/>
    </source>
</evidence>
<dbReference type="InterPro" id="IPR016035">
    <property type="entry name" value="Acyl_Trfase/lysoPLipase"/>
</dbReference>
<dbReference type="EC" id="2.3.1.94" evidence="13"/>
<dbReference type="InterPro" id="IPR014043">
    <property type="entry name" value="Acyl_transferase_dom"/>
</dbReference>
<dbReference type="GO" id="GO:0031177">
    <property type="term" value="F:phosphopantetheine binding"/>
    <property type="evidence" value="ECO:0007669"/>
    <property type="project" value="InterPro"/>
</dbReference>
<evidence type="ECO:0000256" key="4">
    <source>
        <dbReference type="ARBA" id="ARBA00022679"/>
    </source>
</evidence>
<evidence type="ECO:0000256" key="6">
    <source>
        <dbReference type="ARBA" id="ARBA00023194"/>
    </source>
</evidence>
<dbReference type="InterPro" id="IPR055123">
    <property type="entry name" value="SpnB-like_Rossmann"/>
</dbReference>
<dbReference type="InterPro" id="IPR032821">
    <property type="entry name" value="PKS_assoc"/>
</dbReference>
<dbReference type="InterPro" id="IPR049552">
    <property type="entry name" value="PKS_DH_N"/>
</dbReference>
<feature type="non-terminal residue" evidence="19">
    <location>
        <position position="3622"/>
    </location>
</feature>
<dbReference type="SUPFAM" id="SSF52151">
    <property type="entry name" value="FabD/lysophospholipase-like"/>
    <property type="match status" value="2"/>
</dbReference>
<dbReference type="FunFam" id="3.40.47.10:FF:000019">
    <property type="entry name" value="Polyketide synthase type I"/>
    <property type="match status" value="2"/>
</dbReference>
<feature type="region of interest" description="N-terminal hotdog fold" evidence="14">
    <location>
        <begin position="2582"/>
        <end position="2704"/>
    </location>
</feature>
<dbReference type="Pfam" id="PF08990">
    <property type="entry name" value="Docking"/>
    <property type="match status" value="1"/>
</dbReference>
<dbReference type="Pfam" id="PF21089">
    <property type="entry name" value="PKS_DH_N"/>
    <property type="match status" value="2"/>
</dbReference>
<keyword evidence="20" id="KW-1185">Reference proteome</keyword>
<keyword evidence="7" id="KW-0511">Multifunctional enzyme</keyword>
<comment type="cofactor">
    <cofactor evidence="1">
        <name>pantetheine 4'-phosphate</name>
        <dbReference type="ChEBI" id="CHEBI:47942"/>
    </cofactor>
</comment>
<keyword evidence="4 19" id="KW-0808">Transferase</keyword>
<dbReference type="SMART" id="SM00827">
    <property type="entry name" value="PKS_AT"/>
    <property type="match status" value="2"/>
</dbReference>
<dbReference type="SUPFAM" id="SSF53901">
    <property type="entry name" value="Thiolase-like"/>
    <property type="match status" value="3"/>
</dbReference>
<organism evidence="19 20">
    <name type="scientific">Actinophytocola oryzae</name>
    <dbReference type="NCBI Taxonomy" id="502181"/>
    <lineage>
        <taxon>Bacteria</taxon>
        <taxon>Bacillati</taxon>
        <taxon>Actinomycetota</taxon>
        <taxon>Actinomycetes</taxon>
        <taxon>Pseudonocardiales</taxon>
        <taxon>Pseudonocardiaceae</taxon>
    </lineage>
</organism>
<keyword evidence="8" id="KW-0012">Acyltransferase</keyword>
<dbReference type="InterPro" id="IPR015083">
    <property type="entry name" value="NorB/c/GfsB-D-like_docking"/>
</dbReference>
<comment type="caution">
    <text evidence="19">The sequence shown here is derived from an EMBL/GenBank/DDBJ whole genome shotgun (WGS) entry which is preliminary data.</text>
</comment>
<dbReference type="Gene3D" id="3.10.129.110">
    <property type="entry name" value="Polyketide synthase dehydratase"/>
    <property type="match status" value="2"/>
</dbReference>
<feature type="region of interest" description="N-terminal hotdog fold" evidence="14">
    <location>
        <begin position="907"/>
        <end position="1031"/>
    </location>
</feature>
<feature type="region of interest" description="Disordered" evidence="15">
    <location>
        <begin position="1023"/>
        <end position="1051"/>
    </location>
</feature>
<feature type="active site" description="Proton donor; for dehydratase activity" evidence="14">
    <location>
        <position position="1110"/>
    </location>
</feature>
<dbReference type="InterPro" id="IPR050091">
    <property type="entry name" value="PKS_NRPS_Biosynth_Enz"/>
</dbReference>
<dbReference type="InterPro" id="IPR049551">
    <property type="entry name" value="PKS_DH_C"/>
</dbReference>
<evidence type="ECO:0000256" key="5">
    <source>
        <dbReference type="ARBA" id="ARBA00022737"/>
    </source>
</evidence>
<dbReference type="SMART" id="SM01294">
    <property type="entry name" value="PKS_PP_betabranch"/>
    <property type="match status" value="2"/>
</dbReference>
<dbReference type="PROSITE" id="PS00012">
    <property type="entry name" value="PHOSPHOPANTETHEINE"/>
    <property type="match status" value="2"/>
</dbReference>
<dbReference type="InterPro" id="IPR014031">
    <property type="entry name" value="Ketoacyl_synth_C"/>
</dbReference>
<dbReference type="InterPro" id="IPR042104">
    <property type="entry name" value="PKS_dehydratase_sf"/>
</dbReference>
<dbReference type="SUPFAM" id="SSF51735">
    <property type="entry name" value="NAD(P)-binding Rossmann-fold domains"/>
    <property type="match status" value="4"/>
</dbReference>
<evidence type="ECO:0000256" key="2">
    <source>
        <dbReference type="ARBA" id="ARBA00022450"/>
    </source>
</evidence>
<dbReference type="InterPro" id="IPR016039">
    <property type="entry name" value="Thiolase-like"/>
</dbReference>
<dbReference type="InterPro" id="IPR009081">
    <property type="entry name" value="PP-bd_ACP"/>
</dbReference>
<comment type="function">
    <text evidence="10">Involved in the biosynthesis of antibiotic erythromycin via the biosynthesis of its aglycone precursor, 6-deoxyerythronolide B (6-dEB).</text>
</comment>
<dbReference type="Pfam" id="PF14765">
    <property type="entry name" value="PS-DH"/>
    <property type="match status" value="2"/>
</dbReference>
<dbReference type="PROSITE" id="PS00606">
    <property type="entry name" value="KS3_1"/>
    <property type="match status" value="3"/>
</dbReference>
<dbReference type="EMBL" id="SOCP01000042">
    <property type="protein sequence ID" value="TDV34218.1"/>
    <property type="molecule type" value="Genomic_DNA"/>
</dbReference>
<dbReference type="PANTHER" id="PTHR43775">
    <property type="entry name" value="FATTY ACID SYNTHASE"/>
    <property type="match status" value="1"/>
</dbReference>
<dbReference type="CDD" id="cd00833">
    <property type="entry name" value="PKS"/>
    <property type="match status" value="3"/>
</dbReference>
<dbReference type="PROSITE" id="PS52004">
    <property type="entry name" value="KS3_2"/>
    <property type="match status" value="3"/>
</dbReference>
<evidence type="ECO:0000256" key="14">
    <source>
        <dbReference type="PROSITE-ProRule" id="PRU01363"/>
    </source>
</evidence>
<dbReference type="SMART" id="SM00826">
    <property type="entry name" value="PKS_DH"/>
    <property type="match status" value="2"/>
</dbReference>
<protein>
    <recommendedName>
        <fullName evidence="13">6-deoxyerythronolide-B synthase</fullName>
        <ecNumber evidence="13">2.3.1.94</ecNumber>
    </recommendedName>
</protein>
<comment type="subunit">
    <text evidence="12">Homodimer. Erythronolide synthase is composed of EryAI, EryAII and EryAIII multimodular (2 modules) polypeptides each coding for a functional synthase subunit which participates in 2 of the six FAS-like elongation steps required for formation of the polyketide. Module 1, 2, 3, 4, 5, and 6 participating in biosynthesis steps 1, 2, 3, 4, 5, and 6, respectively.</text>
</comment>
<dbReference type="Gene3D" id="3.40.366.10">
    <property type="entry name" value="Malonyl-Coenzyme A Acyl Carrier Protein, domain 2"/>
    <property type="match status" value="2"/>
</dbReference>
<feature type="active site" description="Proton acceptor; for dehydratase activity" evidence="14">
    <location>
        <position position="2614"/>
    </location>
</feature>
<keyword evidence="2" id="KW-0596">Phosphopantetheine</keyword>
<evidence type="ECO:0000259" key="17">
    <source>
        <dbReference type="PROSITE" id="PS52004"/>
    </source>
</evidence>
<dbReference type="InterPro" id="IPR020841">
    <property type="entry name" value="PKS_Beta-ketoAc_synthase_dom"/>
</dbReference>
<dbReference type="Proteomes" id="UP000294927">
    <property type="component" value="Unassembled WGS sequence"/>
</dbReference>